<accession>A0A8X6T1M7</accession>
<proteinExistence type="predicted"/>
<evidence type="ECO:0000313" key="1">
    <source>
        <dbReference type="EMBL" id="GFY21345.1"/>
    </source>
</evidence>
<dbReference type="AlphaFoldDB" id="A0A8X6T1M7"/>
<protein>
    <submittedName>
        <fullName evidence="1">DDE_3 domain-containing protein</fullName>
    </submittedName>
</protein>
<sequence>MNTADDRLWADFWILNSDSRQTLIRRKPGKRYLPFKVQEIDYYSNGSLMVWTGIALDLYVLERGAVRYREEVLELYVCLFVGEIGSDSV</sequence>
<keyword evidence="2" id="KW-1185">Reference proteome</keyword>
<dbReference type="Proteomes" id="UP000887159">
    <property type="component" value="Unassembled WGS sequence"/>
</dbReference>
<name>A0A8X6T1M7_TRICX</name>
<comment type="caution">
    <text evidence="1">The sequence shown here is derived from an EMBL/GenBank/DDBJ whole genome shotgun (WGS) entry which is preliminary data.</text>
</comment>
<gene>
    <name evidence="1" type="primary">AVEN_246173_1</name>
    <name evidence="1" type="ORF">TNCV_3993891</name>
</gene>
<reference evidence="1" key="1">
    <citation type="submission" date="2020-08" db="EMBL/GenBank/DDBJ databases">
        <title>Multicomponent nature underlies the extraordinary mechanical properties of spider dragline silk.</title>
        <authorList>
            <person name="Kono N."/>
            <person name="Nakamura H."/>
            <person name="Mori M."/>
            <person name="Yoshida Y."/>
            <person name="Ohtoshi R."/>
            <person name="Malay A.D."/>
            <person name="Moran D.A.P."/>
            <person name="Tomita M."/>
            <person name="Numata K."/>
            <person name="Arakawa K."/>
        </authorList>
    </citation>
    <scope>NUCLEOTIDE SEQUENCE</scope>
</reference>
<evidence type="ECO:0000313" key="2">
    <source>
        <dbReference type="Proteomes" id="UP000887159"/>
    </source>
</evidence>
<dbReference type="EMBL" id="BMAU01021357">
    <property type="protein sequence ID" value="GFY21345.1"/>
    <property type="molecule type" value="Genomic_DNA"/>
</dbReference>
<organism evidence="1 2">
    <name type="scientific">Trichonephila clavipes</name>
    <name type="common">Golden silk orbweaver</name>
    <name type="synonym">Nephila clavipes</name>
    <dbReference type="NCBI Taxonomy" id="2585209"/>
    <lineage>
        <taxon>Eukaryota</taxon>
        <taxon>Metazoa</taxon>
        <taxon>Ecdysozoa</taxon>
        <taxon>Arthropoda</taxon>
        <taxon>Chelicerata</taxon>
        <taxon>Arachnida</taxon>
        <taxon>Araneae</taxon>
        <taxon>Araneomorphae</taxon>
        <taxon>Entelegynae</taxon>
        <taxon>Araneoidea</taxon>
        <taxon>Nephilidae</taxon>
        <taxon>Trichonephila</taxon>
    </lineage>
</organism>